<dbReference type="AlphaFoldDB" id="A0A437J515"/>
<keyword evidence="2" id="KW-1185">Reference proteome</keyword>
<dbReference type="RefSeq" id="WP_127691527.1">
    <property type="nucleotide sequence ID" value="NZ_RZUL01000005.1"/>
</dbReference>
<reference evidence="1 2" key="1">
    <citation type="submission" date="2019-01" db="EMBL/GenBank/DDBJ databases">
        <authorList>
            <person name="Chen W.-M."/>
        </authorList>
    </citation>
    <scope>NUCLEOTIDE SEQUENCE [LARGE SCALE GENOMIC DNA]</scope>
    <source>
        <strain evidence="1 2">TLA-22</strain>
    </source>
</reference>
<dbReference type="SUPFAM" id="SSF53474">
    <property type="entry name" value="alpha/beta-Hydrolases"/>
    <property type="match status" value="1"/>
</dbReference>
<dbReference type="InterPro" id="IPR029058">
    <property type="entry name" value="AB_hydrolase_fold"/>
</dbReference>
<gene>
    <name evidence="1" type="ORF">ENE74_13865</name>
</gene>
<dbReference type="OrthoDB" id="9794645at2"/>
<organism evidence="1 2">
    <name type="scientific">Sphingobium algorifonticola</name>
    <dbReference type="NCBI Taxonomy" id="2008318"/>
    <lineage>
        <taxon>Bacteria</taxon>
        <taxon>Pseudomonadati</taxon>
        <taxon>Pseudomonadota</taxon>
        <taxon>Alphaproteobacteria</taxon>
        <taxon>Sphingomonadales</taxon>
        <taxon>Sphingomonadaceae</taxon>
        <taxon>Sphingobium</taxon>
    </lineage>
</organism>
<protein>
    <submittedName>
        <fullName evidence="1">DUF3089 domain-containing protein</fullName>
    </submittedName>
</protein>
<dbReference type="Pfam" id="PF11288">
    <property type="entry name" value="DUF3089"/>
    <property type="match status" value="1"/>
</dbReference>
<dbReference type="EMBL" id="RZUL01000005">
    <property type="protein sequence ID" value="RVT39828.1"/>
    <property type="molecule type" value="Genomic_DNA"/>
</dbReference>
<name>A0A437J515_9SPHN</name>
<proteinExistence type="predicted"/>
<accession>A0A437J515</accession>
<dbReference type="Proteomes" id="UP000282977">
    <property type="component" value="Unassembled WGS sequence"/>
</dbReference>
<comment type="caution">
    <text evidence="1">The sequence shown here is derived from an EMBL/GenBank/DDBJ whole genome shotgun (WGS) entry which is preliminary data.</text>
</comment>
<dbReference type="Gene3D" id="3.40.50.1820">
    <property type="entry name" value="alpha/beta hydrolase"/>
    <property type="match status" value="1"/>
</dbReference>
<sequence>MARKFLYVVAILIVLAIASAFAYRIWGQQLINATMVPSRAFRAPEPLGQDAYGRSDHWIARPDIAQGNPALWRPAGTRDGAVPQPAAIFFVHPTSYLATANLAQWNAPLNDADSRTMAARFVAGQASAFNGIGAIWAPRYRQAHFGAFLTEKPEGQRAINAAYGDVARAFETFLAANPDGPIVLAGHSQGSLHLLRLLKDKVAGTPLAQRIVAAYVIGWPVSLEADVPALGLPACTAKGQSGCILSWQSFAEPADPSAIQRVYDGGQGYTGKPRMGTRMLCINPLTGKPDSAAAASLNLGTLDGRADEENPVLVPRAVPARCGKDGFLLIGDPPDLGPYALPGNNYHVYDYALFWANIRVDARERLLSFLKER</sequence>
<evidence type="ECO:0000313" key="2">
    <source>
        <dbReference type="Proteomes" id="UP000282977"/>
    </source>
</evidence>
<dbReference type="InterPro" id="IPR021440">
    <property type="entry name" value="DUF3089"/>
</dbReference>
<evidence type="ECO:0000313" key="1">
    <source>
        <dbReference type="EMBL" id="RVT39828.1"/>
    </source>
</evidence>